<dbReference type="Pfam" id="PF26470">
    <property type="entry name" value="DUF8145"/>
    <property type="match status" value="1"/>
</dbReference>
<organism evidence="2 3">
    <name type="scientific">Halovenus aranensis</name>
    <dbReference type="NCBI Taxonomy" id="890420"/>
    <lineage>
        <taxon>Archaea</taxon>
        <taxon>Methanobacteriati</taxon>
        <taxon>Methanobacteriota</taxon>
        <taxon>Stenosarchaea group</taxon>
        <taxon>Halobacteria</taxon>
        <taxon>Halobacteriales</taxon>
        <taxon>Haloarculaceae</taxon>
        <taxon>Halovenus</taxon>
    </lineage>
</organism>
<keyword evidence="3" id="KW-1185">Reference proteome</keyword>
<sequence length="86" mass="9974">MDKKRPVYTLSVPYPNTVMSQVPDDAPERCPVCETTYDTISEHDEGLMVGLDDNERYRRVCFEPHQTDGQAHIRFYHHTHDQAAPN</sequence>
<evidence type="ECO:0000313" key="2">
    <source>
        <dbReference type="EMBL" id="SDJ29867.1"/>
    </source>
</evidence>
<dbReference type="EMBL" id="FNFC01000002">
    <property type="protein sequence ID" value="SDJ29867.1"/>
    <property type="molecule type" value="Genomic_DNA"/>
</dbReference>
<accession>A0A1G8SKY3</accession>
<feature type="domain" description="DUF8145" evidence="1">
    <location>
        <begin position="21"/>
        <end position="84"/>
    </location>
</feature>
<evidence type="ECO:0000313" key="3">
    <source>
        <dbReference type="Proteomes" id="UP000198856"/>
    </source>
</evidence>
<evidence type="ECO:0000259" key="1">
    <source>
        <dbReference type="Pfam" id="PF26470"/>
    </source>
</evidence>
<dbReference type="AlphaFoldDB" id="A0A1G8SKY3"/>
<gene>
    <name evidence="2" type="ORF">SAMN05216226_10221</name>
</gene>
<proteinExistence type="predicted"/>
<protein>
    <recommendedName>
        <fullName evidence="1">DUF8145 domain-containing protein</fullName>
    </recommendedName>
</protein>
<dbReference type="InterPro" id="IPR058458">
    <property type="entry name" value="DUF8145"/>
</dbReference>
<dbReference type="STRING" id="890420.SAMN05216226_10221"/>
<dbReference type="Proteomes" id="UP000198856">
    <property type="component" value="Unassembled WGS sequence"/>
</dbReference>
<reference evidence="2 3" key="1">
    <citation type="submission" date="2016-10" db="EMBL/GenBank/DDBJ databases">
        <authorList>
            <person name="de Groot N.N."/>
        </authorList>
    </citation>
    <scope>NUCLEOTIDE SEQUENCE [LARGE SCALE GENOMIC DNA]</scope>
    <source>
        <strain evidence="2 3">IBRC-M10015</strain>
    </source>
</reference>
<name>A0A1G8SKY3_9EURY</name>